<evidence type="ECO:0000256" key="1">
    <source>
        <dbReference type="SAM" id="SignalP"/>
    </source>
</evidence>
<accession>A0A1X9YMP0</accession>
<dbReference type="RefSeq" id="WP_025603977.1">
    <property type="nucleotide sequence ID" value="NZ_CP021235.1"/>
</dbReference>
<keyword evidence="1" id="KW-0732">Signal</keyword>
<evidence type="ECO:0000259" key="3">
    <source>
        <dbReference type="Pfam" id="PF00930"/>
    </source>
</evidence>
<keyword evidence="5" id="KW-1185">Reference proteome</keyword>
<dbReference type="STRING" id="709015.GCA_000472485_00220"/>
<dbReference type="InterPro" id="IPR001375">
    <property type="entry name" value="Peptidase_S9_cat"/>
</dbReference>
<dbReference type="GO" id="GO:0008239">
    <property type="term" value="F:dipeptidyl-peptidase activity"/>
    <property type="evidence" value="ECO:0007669"/>
    <property type="project" value="TreeGrafter"/>
</dbReference>
<dbReference type="AlphaFoldDB" id="A0A1X9YMP0"/>
<name>A0A1X9YMP0_9BACT</name>
<reference evidence="5" key="1">
    <citation type="submission" date="2017-05" db="EMBL/GenBank/DDBJ databases">
        <authorList>
            <person name="Ray J."/>
            <person name="Price M."/>
            <person name="Deutschbauer A."/>
        </authorList>
    </citation>
    <scope>NUCLEOTIDE SEQUENCE [LARGE SCALE GENOMIC DNA]</scope>
    <source>
        <strain evidence="5">DSM 19842</strain>
    </source>
</reference>
<dbReference type="InterPro" id="IPR050278">
    <property type="entry name" value="Serine_Prot_S9B/DPPIV"/>
</dbReference>
<dbReference type="Proteomes" id="UP000266292">
    <property type="component" value="Chromosome"/>
</dbReference>
<dbReference type="EMBL" id="CP021235">
    <property type="protein sequence ID" value="ARS34148.1"/>
    <property type="molecule type" value="Genomic_DNA"/>
</dbReference>
<dbReference type="SUPFAM" id="SSF53474">
    <property type="entry name" value="alpha/beta-Hydrolases"/>
    <property type="match status" value="1"/>
</dbReference>
<feature type="signal peptide" evidence="1">
    <location>
        <begin position="1"/>
        <end position="25"/>
    </location>
</feature>
<dbReference type="GO" id="GO:0006508">
    <property type="term" value="P:proteolysis"/>
    <property type="evidence" value="ECO:0007669"/>
    <property type="project" value="InterPro"/>
</dbReference>
<dbReference type="PANTHER" id="PTHR11731:SF193">
    <property type="entry name" value="DIPEPTIDYL PEPTIDASE 9"/>
    <property type="match status" value="1"/>
</dbReference>
<dbReference type="InterPro" id="IPR002469">
    <property type="entry name" value="Peptidase_S9B_N"/>
</dbReference>
<feature type="domain" description="Dipeptidylpeptidase IV N-terminal" evidence="3">
    <location>
        <begin position="119"/>
        <end position="439"/>
    </location>
</feature>
<dbReference type="OrthoDB" id="9812921at2"/>
<feature type="chain" id="PRO_5010989561" evidence="1">
    <location>
        <begin position="26"/>
        <end position="720"/>
    </location>
</feature>
<dbReference type="Gene3D" id="3.40.50.1820">
    <property type="entry name" value="alpha/beta hydrolase"/>
    <property type="match status" value="1"/>
</dbReference>
<dbReference type="Pfam" id="PF00930">
    <property type="entry name" value="DPPIV_N"/>
    <property type="match status" value="1"/>
</dbReference>
<organism evidence="4 5">
    <name type="scientific">Pontibacter actiniarum</name>
    <dbReference type="NCBI Taxonomy" id="323450"/>
    <lineage>
        <taxon>Bacteria</taxon>
        <taxon>Pseudomonadati</taxon>
        <taxon>Bacteroidota</taxon>
        <taxon>Cytophagia</taxon>
        <taxon>Cytophagales</taxon>
        <taxon>Hymenobacteraceae</taxon>
        <taxon>Pontibacter</taxon>
    </lineage>
</organism>
<dbReference type="InterPro" id="IPR029058">
    <property type="entry name" value="AB_hydrolase_fold"/>
</dbReference>
<dbReference type="Pfam" id="PF00326">
    <property type="entry name" value="Peptidase_S9"/>
    <property type="match status" value="1"/>
</dbReference>
<dbReference type="PANTHER" id="PTHR11731">
    <property type="entry name" value="PROTEASE FAMILY S9B,C DIPEPTIDYL-PEPTIDASE IV-RELATED"/>
    <property type="match status" value="1"/>
</dbReference>
<dbReference type="Gene3D" id="2.140.10.30">
    <property type="entry name" value="Dipeptidylpeptidase IV, N-terminal domain"/>
    <property type="match status" value="1"/>
</dbReference>
<dbReference type="GO" id="GO:0008236">
    <property type="term" value="F:serine-type peptidase activity"/>
    <property type="evidence" value="ECO:0007669"/>
    <property type="project" value="InterPro"/>
</dbReference>
<evidence type="ECO:0000259" key="2">
    <source>
        <dbReference type="Pfam" id="PF00326"/>
    </source>
</evidence>
<sequence>MTVSYFTKRLALLLLLVAATLQLQAQDKQLTMEDAIINPTLLPENMQQLRWVAGTDDFTYIRENNGTKALVRGSATSKNQRDILTLQQLSAAVEAVGADKLNSFPVLHWRDANTFVINAQNSIFQYDLKSGKATVVTTYAETADYTELDPTMQRVAYTNGNNLFVSAPGAPDQAITDDANVAVVYGQAAHRSEFGITKGTFWSPGGSMLAFYKMDQRMVTDYPLVDINPLPAKQNNIKYPMAGGKSHEVTVGVYDLRSRKTVYLKTGEPADQYLTNVTWSPDEKHIYVAVLNRDQNHLKLNSYSALTGAFERTLFEERQEKYVEPEHGLYFVPTKPDQFVWISERTGFDHLYLYDTSGKEIRQLTSGEWMVTDILGFSPKGDELYYTSTAESPLERHIYAVSLRNGKVRRISQGSGTHHAQLSPNSKYIIDNYSSQVTPRKIWVLNTEGKVLQTLLNANNPLAEYQLGETVIFPIKAEDGTDLYTRMITPPNMDKSKKYPVVVYVYGGPHVQLVTNSWLGGANLWMHLMAQKGYIVFTLDSRGSGDRGLAFEQATFRQLGTVEMADQLRGVGYLKSLPYVDADRIGVHGWSFGGFMTTSLLTRHPGVFKVGVAGGPVIDWKYYEVMYTERYMDAPEQNPKGYEEASLLNHVQDLEGKLLMIHGTVDDVVVWQHSLQFIKKAVDEGVQLDYFVYPGHPHNVRGKDRVHLMRKVTRYFDENL</sequence>
<dbReference type="SUPFAM" id="SSF82171">
    <property type="entry name" value="DPP6 N-terminal domain-like"/>
    <property type="match status" value="1"/>
</dbReference>
<protein>
    <submittedName>
        <fullName evidence="4">S9 family peptidase</fullName>
    </submittedName>
</protein>
<gene>
    <name evidence="4" type="ORF">CA264_01095</name>
</gene>
<evidence type="ECO:0000313" key="5">
    <source>
        <dbReference type="Proteomes" id="UP000266292"/>
    </source>
</evidence>
<feature type="domain" description="Peptidase S9 prolyl oligopeptidase catalytic" evidence="2">
    <location>
        <begin position="526"/>
        <end position="720"/>
    </location>
</feature>
<proteinExistence type="predicted"/>
<evidence type="ECO:0000313" key="4">
    <source>
        <dbReference type="EMBL" id="ARS34148.1"/>
    </source>
</evidence>
<dbReference type="KEGG" id="pact:CA264_01095"/>